<accession>G3AZF8</accession>
<reference evidence="4 5" key="1">
    <citation type="journal article" date="2011" name="Proc. Natl. Acad. Sci. U.S.A.">
        <title>Comparative genomics of xylose-fermenting fungi for enhanced biofuel production.</title>
        <authorList>
            <person name="Wohlbach D.J."/>
            <person name="Kuo A."/>
            <person name="Sato T.K."/>
            <person name="Potts K.M."/>
            <person name="Salamov A.A."/>
            <person name="LaButti K.M."/>
            <person name="Sun H."/>
            <person name="Clum A."/>
            <person name="Pangilinan J.L."/>
            <person name="Lindquist E.A."/>
            <person name="Lucas S."/>
            <person name="Lapidus A."/>
            <person name="Jin M."/>
            <person name="Gunawan C."/>
            <person name="Balan V."/>
            <person name="Dale B.E."/>
            <person name="Jeffries T.W."/>
            <person name="Zinkel R."/>
            <person name="Barry K.W."/>
            <person name="Grigoriev I.V."/>
            <person name="Gasch A.P."/>
        </authorList>
    </citation>
    <scope>NUCLEOTIDE SEQUENCE [LARGE SCALE GENOMIC DNA]</scope>
    <source>
        <strain evidence="5">ATCC 10573 / BCRC 21748 / CBS 615 / JCM 9827 / NBRC 10315 / NRRL Y-1498 / VKM Y-70</strain>
    </source>
</reference>
<dbReference type="Proteomes" id="UP000000707">
    <property type="component" value="Unassembled WGS sequence"/>
</dbReference>
<dbReference type="PANTHER" id="PTHR10980:SF3">
    <property type="entry name" value="LD16419P"/>
    <property type="match status" value="1"/>
</dbReference>
<dbReference type="HOGENOM" id="CLU_138077_0_0_1"/>
<dbReference type="InterPro" id="IPR024792">
    <property type="entry name" value="RhoGDI_dom_sf"/>
</dbReference>
<dbReference type="GO" id="GO:0007266">
    <property type="term" value="P:Rho protein signal transduction"/>
    <property type="evidence" value="ECO:0007669"/>
    <property type="project" value="InterPro"/>
</dbReference>
<evidence type="ECO:0000256" key="1">
    <source>
        <dbReference type="ARBA" id="ARBA00004496"/>
    </source>
</evidence>
<comment type="subcellular location">
    <subcellularLocation>
        <location evidence="1">Cytoplasm</location>
    </subcellularLocation>
</comment>
<dbReference type="AlphaFoldDB" id="G3AZF8"/>
<dbReference type="PANTHER" id="PTHR10980">
    <property type="entry name" value="RHO GDP-DISSOCIATION INHIBITOR"/>
    <property type="match status" value="1"/>
</dbReference>
<comment type="similarity">
    <text evidence="2">Belongs to the Rho GDI family.</text>
</comment>
<dbReference type="eggNOG" id="KOG3205">
    <property type="taxonomic scope" value="Eukaryota"/>
</dbReference>
<evidence type="ECO:0000256" key="2">
    <source>
        <dbReference type="ARBA" id="ARBA00009758"/>
    </source>
</evidence>
<organism evidence="5">
    <name type="scientific">Candida tenuis (strain ATCC 10573 / BCRC 21748 / CBS 615 / JCM 9827 / NBRC 10315 / NRRL Y-1498 / VKM Y-70)</name>
    <name type="common">Yeast</name>
    <name type="synonym">Yamadazyma tenuis</name>
    <dbReference type="NCBI Taxonomy" id="590646"/>
    <lineage>
        <taxon>Eukaryota</taxon>
        <taxon>Fungi</taxon>
        <taxon>Dikarya</taxon>
        <taxon>Ascomycota</taxon>
        <taxon>Saccharomycotina</taxon>
        <taxon>Pichiomycetes</taxon>
        <taxon>Debaryomycetaceae</taxon>
        <taxon>Yamadazyma</taxon>
    </lineage>
</organism>
<keyword evidence="5" id="KW-1185">Reference proteome</keyword>
<dbReference type="STRING" id="590646.G3AZF8"/>
<name>G3AZF8_CANTC</name>
<dbReference type="Gene3D" id="2.70.50.30">
    <property type="entry name" value="Coagulation Factor XIII, subunit A, domain 1"/>
    <property type="match status" value="1"/>
</dbReference>
<dbReference type="GO" id="GO:0005829">
    <property type="term" value="C:cytosol"/>
    <property type="evidence" value="ECO:0007669"/>
    <property type="project" value="TreeGrafter"/>
</dbReference>
<dbReference type="OrthoDB" id="4005750at2759"/>
<sequence>MSKNTIKSRDELLDMFRNELIELIAMTIQCEGHPEVLEYSQEMENIPQKLFFILPEYSTYTLTIKYRVTAKPLVKLTYYQVVKKGGIPFKSRKEEIANTAVTNDDTNPHHTVTFPPDDIPGGTFIRGTYPAVSTFYAEGKPIFSTEWAIKVVKRGTQPSIGY</sequence>
<evidence type="ECO:0000313" key="4">
    <source>
        <dbReference type="EMBL" id="EGV66085.1"/>
    </source>
</evidence>
<dbReference type="EMBL" id="GL996512">
    <property type="protein sequence ID" value="EGV66085.1"/>
    <property type="molecule type" value="Genomic_DNA"/>
</dbReference>
<keyword evidence="3" id="KW-0963">Cytoplasm</keyword>
<dbReference type="InterPro" id="IPR000406">
    <property type="entry name" value="Rho_GDI"/>
</dbReference>
<dbReference type="SUPFAM" id="SSF81296">
    <property type="entry name" value="E set domains"/>
    <property type="match status" value="1"/>
</dbReference>
<proteinExistence type="inferred from homology"/>
<dbReference type="GO" id="GO:0005094">
    <property type="term" value="F:Rho GDP-dissociation inhibitor activity"/>
    <property type="evidence" value="ECO:0007669"/>
    <property type="project" value="InterPro"/>
</dbReference>
<dbReference type="InterPro" id="IPR014756">
    <property type="entry name" value="Ig_E-set"/>
</dbReference>
<dbReference type="GO" id="GO:0016020">
    <property type="term" value="C:membrane"/>
    <property type="evidence" value="ECO:0007669"/>
    <property type="project" value="TreeGrafter"/>
</dbReference>
<evidence type="ECO:0000313" key="5">
    <source>
        <dbReference type="Proteomes" id="UP000000707"/>
    </source>
</evidence>
<gene>
    <name evidence="4" type="ORF">CANTEDRAFT_112947</name>
</gene>
<dbReference type="Pfam" id="PF02115">
    <property type="entry name" value="Rho_GDI"/>
    <property type="match status" value="1"/>
</dbReference>
<evidence type="ECO:0000256" key="3">
    <source>
        <dbReference type="ARBA" id="ARBA00022490"/>
    </source>
</evidence>
<protein>
    <submittedName>
        <fullName evidence="4">E set domain-containing protein</fullName>
    </submittedName>
</protein>